<dbReference type="Pfam" id="PF12542">
    <property type="entry name" value="CWC25"/>
    <property type="match status" value="1"/>
</dbReference>
<evidence type="ECO:0000256" key="4">
    <source>
        <dbReference type="ARBA" id="ARBA00022728"/>
    </source>
</evidence>
<dbReference type="GO" id="GO:0000398">
    <property type="term" value="P:mRNA splicing, via spliceosome"/>
    <property type="evidence" value="ECO:0007669"/>
    <property type="project" value="TreeGrafter"/>
</dbReference>
<keyword evidence="7" id="KW-0539">Nucleus</keyword>
<feature type="compositionally biased region" description="Basic and acidic residues" evidence="8">
    <location>
        <begin position="352"/>
        <end position="361"/>
    </location>
</feature>
<accession>A0A4U5N569</accession>
<dbReference type="PANTHER" id="PTHR16196:SF0">
    <property type="entry name" value="PRE-MRNA-SPLICING FACTOR CWC25 HOMOLOG"/>
    <property type="match status" value="1"/>
</dbReference>
<dbReference type="InterPro" id="IPR051376">
    <property type="entry name" value="CWC25_splicing_factor"/>
</dbReference>
<organism evidence="9 10">
    <name type="scientific">Steinernema carpocapsae</name>
    <name type="common">Entomopathogenic nematode</name>
    <dbReference type="NCBI Taxonomy" id="34508"/>
    <lineage>
        <taxon>Eukaryota</taxon>
        <taxon>Metazoa</taxon>
        <taxon>Ecdysozoa</taxon>
        <taxon>Nematoda</taxon>
        <taxon>Chromadorea</taxon>
        <taxon>Rhabditida</taxon>
        <taxon>Tylenchina</taxon>
        <taxon>Panagrolaimomorpha</taxon>
        <taxon>Strongyloidoidea</taxon>
        <taxon>Steinernematidae</taxon>
        <taxon>Steinernema</taxon>
    </lineage>
</organism>
<dbReference type="Proteomes" id="UP000298663">
    <property type="component" value="Unassembled WGS sequence"/>
</dbReference>
<dbReference type="EMBL" id="AZBU02000005">
    <property type="protein sequence ID" value="TKR77689.1"/>
    <property type="molecule type" value="Genomic_DNA"/>
</dbReference>
<reference evidence="9 10" key="1">
    <citation type="journal article" date="2015" name="Genome Biol.">
        <title>Comparative genomics of Steinernema reveals deeply conserved gene regulatory networks.</title>
        <authorList>
            <person name="Dillman A.R."/>
            <person name="Macchietto M."/>
            <person name="Porter C.F."/>
            <person name="Rogers A."/>
            <person name="Williams B."/>
            <person name="Antoshechkin I."/>
            <person name="Lee M.M."/>
            <person name="Goodwin Z."/>
            <person name="Lu X."/>
            <person name="Lewis E.E."/>
            <person name="Goodrich-Blair H."/>
            <person name="Stock S.P."/>
            <person name="Adams B.J."/>
            <person name="Sternberg P.W."/>
            <person name="Mortazavi A."/>
        </authorList>
    </citation>
    <scope>NUCLEOTIDE SEQUENCE [LARGE SCALE GENOMIC DNA]</scope>
    <source>
        <strain evidence="9 10">ALL</strain>
    </source>
</reference>
<comment type="caution">
    <text evidence="9">The sequence shown here is derived from an EMBL/GenBank/DDBJ whole genome shotgun (WGS) entry which is preliminary data.</text>
</comment>
<evidence type="ECO:0000256" key="6">
    <source>
        <dbReference type="ARBA" id="ARBA00023187"/>
    </source>
</evidence>
<keyword evidence="4" id="KW-0747">Spliceosome</keyword>
<feature type="compositionally biased region" description="Basic and acidic residues" evidence="8">
    <location>
        <begin position="368"/>
        <end position="389"/>
    </location>
</feature>
<proteinExistence type="inferred from homology"/>
<gene>
    <name evidence="9" type="ORF">L596_018613</name>
</gene>
<keyword evidence="6" id="KW-0508">mRNA splicing</keyword>
<evidence type="ECO:0000256" key="7">
    <source>
        <dbReference type="ARBA" id="ARBA00023242"/>
    </source>
</evidence>
<comment type="subcellular location">
    <subcellularLocation>
        <location evidence="1">Nucleus</location>
    </subcellularLocation>
</comment>
<dbReference type="InterPro" id="IPR022209">
    <property type="entry name" value="CWC25"/>
</dbReference>
<keyword evidence="5" id="KW-0175">Coiled coil</keyword>
<dbReference type="STRING" id="34508.A0A4U5N569"/>
<feature type="compositionally biased region" description="Basic and acidic residues" evidence="8">
    <location>
        <begin position="225"/>
        <end position="258"/>
    </location>
</feature>
<sequence>MVGFISVRLRSDFRIRATMSDDDKKIGWMYEGTKAIVNREDYLLGKKIDKNFELYSDVFVKDKEEDRLKALEERSKSCNDDAGPSRVSHLQVDVVRSEDPLVALKMRQAQRQRELMDNPLNKVKFQRMMKEIFSDGKKKSKKHKKNKKKLRSSDSDSSEDERKKQKKRRNDLDEEKSPKRSERRRNDSRSPVRRARRGSPSLQPKSKRDDSGDRMRKRLKASPQRGDRRIEKRRGSSPECRRRRHDSDRSMDSDRRRDSYSIRSFQGLKRRSDRSIANFSVCEYAGAVPYFVPRAVARVAFVRVLTSASVWTAKKVKRRFIESPRIFPRSISSEQKSISLKISTKTLQNFSRRHELDSRGSDRRRRSRTPENRRLDEKKPETGKSKMSEVDMEAKRCEMMLNAKWRDDLRTKNVMKAADEDQKELESDKGKVANFVKSFVNNATEAMSIEDKIKVKRKQCQSKPGYMNEL</sequence>
<dbReference type="AlphaFoldDB" id="A0A4U5N569"/>
<keyword evidence="3" id="KW-0507">mRNA processing</keyword>
<dbReference type="GO" id="GO:0005684">
    <property type="term" value="C:U2-type spliceosomal complex"/>
    <property type="evidence" value="ECO:0007669"/>
    <property type="project" value="TreeGrafter"/>
</dbReference>
<dbReference type="PANTHER" id="PTHR16196">
    <property type="entry name" value="CELL CYCLE CONTROL PROTEIN CWF25"/>
    <property type="match status" value="1"/>
</dbReference>
<evidence type="ECO:0000256" key="3">
    <source>
        <dbReference type="ARBA" id="ARBA00022664"/>
    </source>
</evidence>
<evidence type="ECO:0000256" key="8">
    <source>
        <dbReference type="SAM" id="MobiDB-lite"/>
    </source>
</evidence>
<evidence type="ECO:0000313" key="10">
    <source>
        <dbReference type="Proteomes" id="UP000298663"/>
    </source>
</evidence>
<evidence type="ECO:0000313" key="9">
    <source>
        <dbReference type="EMBL" id="TKR77689.1"/>
    </source>
</evidence>
<keyword evidence="10" id="KW-1185">Reference proteome</keyword>
<feature type="region of interest" description="Disordered" evidence="8">
    <location>
        <begin position="351"/>
        <end position="389"/>
    </location>
</feature>
<feature type="compositionally biased region" description="Basic and acidic residues" evidence="8">
    <location>
        <begin position="175"/>
        <end position="190"/>
    </location>
</feature>
<feature type="compositionally biased region" description="Basic residues" evidence="8">
    <location>
        <begin position="138"/>
        <end position="150"/>
    </location>
</feature>
<evidence type="ECO:0000256" key="5">
    <source>
        <dbReference type="ARBA" id="ARBA00023054"/>
    </source>
</evidence>
<name>A0A4U5N569_STECR</name>
<evidence type="ECO:0000256" key="1">
    <source>
        <dbReference type="ARBA" id="ARBA00004123"/>
    </source>
</evidence>
<dbReference type="OrthoDB" id="21123at2759"/>
<comment type="similarity">
    <text evidence="2">Belongs to the CWC25 family.</text>
</comment>
<protein>
    <submittedName>
        <fullName evidence="9">Uncharacterized protein</fullName>
    </submittedName>
</protein>
<reference evidence="9 10" key="2">
    <citation type="journal article" date="2019" name="G3 (Bethesda)">
        <title>Hybrid Assembly of the Genome of the Entomopathogenic Nematode Steinernema carpocapsae Identifies the X-Chromosome.</title>
        <authorList>
            <person name="Serra L."/>
            <person name="Macchietto M."/>
            <person name="Macias-Munoz A."/>
            <person name="McGill C.J."/>
            <person name="Rodriguez I.M."/>
            <person name="Rodriguez B."/>
            <person name="Murad R."/>
            <person name="Mortazavi A."/>
        </authorList>
    </citation>
    <scope>NUCLEOTIDE SEQUENCE [LARGE SCALE GENOMIC DNA]</scope>
    <source>
        <strain evidence="9 10">ALL</strain>
    </source>
</reference>
<evidence type="ECO:0000256" key="2">
    <source>
        <dbReference type="ARBA" id="ARBA00006695"/>
    </source>
</evidence>
<feature type="region of interest" description="Disordered" evidence="8">
    <location>
        <begin position="132"/>
        <end position="258"/>
    </location>
</feature>